<keyword evidence="2" id="KW-1003">Cell membrane</keyword>
<feature type="transmembrane region" description="Helical" evidence="7">
    <location>
        <begin position="234"/>
        <end position="254"/>
    </location>
</feature>
<gene>
    <name evidence="8" type="ORF">BKA03_002369</name>
</gene>
<evidence type="ECO:0000256" key="3">
    <source>
        <dbReference type="ARBA" id="ARBA00022692"/>
    </source>
</evidence>
<feature type="region of interest" description="Disordered" evidence="6">
    <location>
        <begin position="297"/>
        <end position="332"/>
    </location>
</feature>
<dbReference type="InterPro" id="IPR017039">
    <property type="entry name" value="Virul_fac_BrkB"/>
</dbReference>
<keyword evidence="3 7" id="KW-0812">Transmembrane</keyword>
<sequence length="332" mass="34822">MAFAGVRSRARIVVGRGKHLKTLFDGTRVGRMLGRYGEQNGNVLAGGIAYYSLVSIAAGLIIGATIVSFLAQYVPWVRSTYFQVLQNAVPGVVGSGGSALVSQNTTLANTATGLVGLFALLLGANRAARFIGGLRTGVVTMLGRDAGNPLQGKLRDFLALVAIALIVTTGLVVQFVASRAAQWLVGVISDGAVSPWLLRVPALVVGLVIDMLFVAMAIVVLGHARAPWRRLWPVLLVTATVIGVLRLGSSALVGSAASNAVLASIAAVVTLLIFVDFTTRAILMAAAWLGSYRTPQVEGAKDDASPGARTDTEPARRKVKVTTRRATVRREP</sequence>
<dbReference type="RefSeq" id="WP_062074109.1">
    <property type="nucleotide sequence ID" value="NZ_BBRC01000002.1"/>
</dbReference>
<evidence type="ECO:0000256" key="7">
    <source>
        <dbReference type="SAM" id="Phobius"/>
    </source>
</evidence>
<evidence type="ECO:0000256" key="2">
    <source>
        <dbReference type="ARBA" id="ARBA00022475"/>
    </source>
</evidence>
<evidence type="ECO:0000256" key="4">
    <source>
        <dbReference type="ARBA" id="ARBA00022989"/>
    </source>
</evidence>
<dbReference type="AlphaFoldDB" id="A0A7Y9ZE05"/>
<feature type="compositionally biased region" description="Basic and acidic residues" evidence="6">
    <location>
        <begin position="299"/>
        <end position="316"/>
    </location>
</feature>
<feature type="compositionally biased region" description="Basic residues" evidence="6">
    <location>
        <begin position="317"/>
        <end position="332"/>
    </location>
</feature>
<feature type="transmembrane region" description="Helical" evidence="7">
    <location>
        <begin position="48"/>
        <end position="71"/>
    </location>
</feature>
<dbReference type="Pfam" id="PF03631">
    <property type="entry name" value="Virul_fac_BrkB"/>
    <property type="match status" value="1"/>
</dbReference>
<dbReference type="PANTHER" id="PTHR30213">
    <property type="entry name" value="INNER MEMBRANE PROTEIN YHJD"/>
    <property type="match status" value="1"/>
</dbReference>
<comment type="subcellular location">
    <subcellularLocation>
        <location evidence="1">Cell membrane</location>
        <topology evidence="1">Multi-pass membrane protein</topology>
    </subcellularLocation>
</comment>
<evidence type="ECO:0000313" key="8">
    <source>
        <dbReference type="EMBL" id="NYI42250.1"/>
    </source>
</evidence>
<evidence type="ECO:0000313" key="9">
    <source>
        <dbReference type="Proteomes" id="UP000547973"/>
    </source>
</evidence>
<keyword evidence="5 7" id="KW-0472">Membrane</keyword>
<dbReference type="GO" id="GO:0005886">
    <property type="term" value="C:plasma membrane"/>
    <property type="evidence" value="ECO:0007669"/>
    <property type="project" value="UniProtKB-SubCell"/>
</dbReference>
<organism evidence="8 9">
    <name type="scientific">Demequina lutea</name>
    <dbReference type="NCBI Taxonomy" id="431489"/>
    <lineage>
        <taxon>Bacteria</taxon>
        <taxon>Bacillati</taxon>
        <taxon>Actinomycetota</taxon>
        <taxon>Actinomycetes</taxon>
        <taxon>Micrococcales</taxon>
        <taxon>Demequinaceae</taxon>
        <taxon>Demequina</taxon>
    </lineage>
</organism>
<feature type="transmembrane region" description="Helical" evidence="7">
    <location>
        <begin position="260"/>
        <end position="283"/>
    </location>
</feature>
<dbReference type="PANTHER" id="PTHR30213:SF1">
    <property type="entry name" value="INNER MEMBRANE PROTEIN YHJD"/>
    <property type="match status" value="1"/>
</dbReference>
<dbReference type="EMBL" id="JACBZO010000001">
    <property type="protein sequence ID" value="NYI42250.1"/>
    <property type="molecule type" value="Genomic_DNA"/>
</dbReference>
<evidence type="ECO:0000256" key="5">
    <source>
        <dbReference type="ARBA" id="ARBA00023136"/>
    </source>
</evidence>
<feature type="transmembrane region" description="Helical" evidence="7">
    <location>
        <begin position="157"/>
        <end position="176"/>
    </location>
</feature>
<evidence type="ECO:0000256" key="6">
    <source>
        <dbReference type="SAM" id="MobiDB-lite"/>
    </source>
</evidence>
<keyword evidence="4 7" id="KW-1133">Transmembrane helix</keyword>
<protein>
    <submittedName>
        <fullName evidence="8">Membrane protein</fullName>
    </submittedName>
</protein>
<comment type="caution">
    <text evidence="8">The sequence shown here is derived from an EMBL/GenBank/DDBJ whole genome shotgun (WGS) entry which is preliminary data.</text>
</comment>
<dbReference type="Proteomes" id="UP000547973">
    <property type="component" value="Unassembled WGS sequence"/>
</dbReference>
<proteinExistence type="predicted"/>
<dbReference type="OrthoDB" id="5143175at2"/>
<evidence type="ECO:0000256" key="1">
    <source>
        <dbReference type="ARBA" id="ARBA00004651"/>
    </source>
</evidence>
<name>A0A7Y9ZE05_9MICO</name>
<feature type="transmembrane region" description="Helical" evidence="7">
    <location>
        <begin position="196"/>
        <end position="222"/>
    </location>
</feature>
<reference evidence="8 9" key="1">
    <citation type="submission" date="2020-07" db="EMBL/GenBank/DDBJ databases">
        <title>Sequencing the genomes of 1000 actinobacteria strains.</title>
        <authorList>
            <person name="Klenk H.-P."/>
        </authorList>
    </citation>
    <scope>NUCLEOTIDE SEQUENCE [LARGE SCALE GENOMIC DNA]</scope>
    <source>
        <strain evidence="8 9">DSM 19970</strain>
    </source>
</reference>
<keyword evidence="9" id="KW-1185">Reference proteome</keyword>
<accession>A0A7Y9ZE05</accession>